<evidence type="ECO:0000256" key="4">
    <source>
        <dbReference type="ARBA" id="ARBA00022695"/>
    </source>
</evidence>
<keyword evidence="2 8" id="KW-0696">RNA-directed RNA polymerase</keyword>
<keyword evidence="5 8" id="KW-0694">RNA-binding</keyword>
<dbReference type="InterPro" id="IPR007855">
    <property type="entry name" value="RDRP"/>
</dbReference>
<keyword evidence="4 8" id="KW-0548">Nucleotidyltransferase</keyword>
<organism evidence="12 13">
    <name type="scientific">Amblyomma americanum</name>
    <name type="common">Lone star tick</name>
    <dbReference type="NCBI Taxonomy" id="6943"/>
    <lineage>
        <taxon>Eukaryota</taxon>
        <taxon>Metazoa</taxon>
        <taxon>Ecdysozoa</taxon>
        <taxon>Arthropoda</taxon>
        <taxon>Chelicerata</taxon>
        <taxon>Arachnida</taxon>
        <taxon>Acari</taxon>
        <taxon>Parasitiformes</taxon>
        <taxon>Ixodida</taxon>
        <taxon>Ixodoidea</taxon>
        <taxon>Ixodidae</taxon>
        <taxon>Amblyomminae</taxon>
        <taxon>Amblyomma</taxon>
    </lineage>
</organism>
<evidence type="ECO:0000259" key="11">
    <source>
        <dbReference type="Pfam" id="PF26253"/>
    </source>
</evidence>
<keyword evidence="3 8" id="KW-0808">Transferase</keyword>
<keyword evidence="13" id="KW-1185">Reference proteome</keyword>
<dbReference type="PANTHER" id="PTHR23079:SF55">
    <property type="entry name" value="RNA-DIRECTED RNA POLYMERASE"/>
    <property type="match status" value="1"/>
</dbReference>
<feature type="domain" description="PH-like" evidence="10">
    <location>
        <begin position="152"/>
        <end position="305"/>
    </location>
</feature>
<dbReference type="GO" id="GO:0030422">
    <property type="term" value="P:siRNA processing"/>
    <property type="evidence" value="ECO:0007669"/>
    <property type="project" value="TreeGrafter"/>
</dbReference>
<dbReference type="Pfam" id="PF25359">
    <property type="entry name" value="PH_met_RdRP"/>
    <property type="match status" value="1"/>
</dbReference>
<dbReference type="InterPro" id="IPR057493">
    <property type="entry name" value="PH_RdRP-assoc"/>
</dbReference>
<dbReference type="InterPro" id="IPR057596">
    <property type="entry name" value="RDRP_core"/>
</dbReference>
<evidence type="ECO:0000256" key="2">
    <source>
        <dbReference type="ARBA" id="ARBA00022484"/>
    </source>
</evidence>
<feature type="domain" description="RDRP C-terminal head" evidence="11">
    <location>
        <begin position="1023"/>
        <end position="1163"/>
    </location>
</feature>
<evidence type="ECO:0000313" key="12">
    <source>
        <dbReference type="EMBL" id="KAK8774711.1"/>
    </source>
</evidence>
<accession>A0AAQ4EJB0</accession>
<evidence type="ECO:0000259" key="9">
    <source>
        <dbReference type="Pfam" id="PF05183"/>
    </source>
</evidence>
<dbReference type="EC" id="2.7.7.48" evidence="8"/>
<proteinExistence type="inferred from homology"/>
<dbReference type="PANTHER" id="PTHR23079">
    <property type="entry name" value="RNA-DEPENDENT RNA POLYMERASE"/>
    <property type="match status" value="1"/>
</dbReference>
<comment type="caution">
    <text evidence="12">The sequence shown here is derived from an EMBL/GenBank/DDBJ whole genome shotgun (WGS) entry which is preliminary data.</text>
</comment>
<dbReference type="GO" id="GO:0031380">
    <property type="term" value="C:nuclear RNA-directed RNA polymerase complex"/>
    <property type="evidence" value="ECO:0007669"/>
    <property type="project" value="TreeGrafter"/>
</dbReference>
<protein>
    <recommendedName>
        <fullName evidence="8">RNA-dependent RNA polymerase</fullName>
        <ecNumber evidence="8">2.7.7.48</ecNumber>
    </recommendedName>
</protein>
<dbReference type="GO" id="GO:0003968">
    <property type="term" value="F:RNA-directed RNA polymerase activity"/>
    <property type="evidence" value="ECO:0007669"/>
    <property type="project" value="UniProtKB-KW"/>
</dbReference>
<dbReference type="GO" id="GO:0003723">
    <property type="term" value="F:RNA binding"/>
    <property type="evidence" value="ECO:0007669"/>
    <property type="project" value="UniProtKB-KW"/>
</dbReference>
<evidence type="ECO:0000256" key="7">
    <source>
        <dbReference type="ARBA" id="ARBA00048744"/>
    </source>
</evidence>
<evidence type="ECO:0000256" key="5">
    <source>
        <dbReference type="ARBA" id="ARBA00022884"/>
    </source>
</evidence>
<evidence type="ECO:0000313" key="13">
    <source>
        <dbReference type="Proteomes" id="UP001321473"/>
    </source>
</evidence>
<dbReference type="InterPro" id="IPR058752">
    <property type="entry name" value="RDRP_C_head"/>
</dbReference>
<dbReference type="Proteomes" id="UP001321473">
    <property type="component" value="Unassembled WGS sequence"/>
</dbReference>
<dbReference type="Pfam" id="PF26253">
    <property type="entry name" value="RdRP_head"/>
    <property type="match status" value="1"/>
</dbReference>
<dbReference type="Pfam" id="PF05183">
    <property type="entry name" value="RdRP"/>
    <property type="match status" value="1"/>
</dbReference>
<sequence>MVGENALTFTVLWIPDPNQDIGVYEKRCQQFFQLSVPASRVEVSKPVQVRSGTYGECLYQAVSSVLLDRSITSARLEQLYFRLCRQWCMDGAVEGSPRFLQWLVPDRKDGFCRGSETCERNIQLSFLSFGAWIGLTEFAQCLTIDSHSKVPGYRLVCVFKHDVRVVWVFLTLEHSYQCSKPNCAYRLEIPYHNILRAVVDDCEGNTATTNVFLHLSTFPLLFRKSEKTSSQGQNEESKENLAKIPNPEYFSFERALDLGCCCTNVVKASKLGGNFVLVLGLRNKFKARQILGRLSRRCDMGTTFAYTSVAVCEVGSEVEEMQSWFQSKLLERVGYGCCYALSALALQSSDLSAQLVLLSRQDLLESFEETILALAAQNEAVLEYAVFAVSTDIEARSIVSVLDAIKTAFHKLSQSFVPHVAPRGSCLVRRIFLLPSRLLLLPPSVHHENRVLRQFEAEFALRVTIRDDNLEPLTHSLAFHQHRDEVVDAIVGQVLRQGITIGRRKFRLLASSCSQLRDHGIWLYALVTRGHCPDAIREWMGDFSKIGSIAKKMARMGQCFSSTEESVKVPLGVGAITEQDKLGGRHPKSGNPYIFSDGIGMVSRSLLNKVCQKLGIRGEPSAIQIRYAGFKGMVCLNPKLDGDKLVLRESMLKFPCSSSDVLEVIKVSAPRTVCLNRPLITILEQLGVPGHVFVNLQQSMVLQLADALVCESTALNVLGSYVEGPFFFRELHNRGFLLTQHPFVRLLLCTVYKNAMDGLRTKSRIAVASSAGRNMLGVMDETGLLRYGQVFVQYTEIGTESRATHVLTGTVLVTKCPCLHPGDVRKFEAVDIPALRHIRDCIVFPARGERPHPNEMAGSDLDGDEYVVIWDKDLFFPGPNHKAMTFRDHTVVRTSDGNLEEAMIQFICNYIKNDNIGVMSNAHLAWADQLPDGIFSDCCLKIADKISVCLDFAKTGAASHLDKQEKPPLYPDFMEKGCHKNTYRSKRILGQLYRLHRSLEAVVSTDFQNHFVESDCQSKLFEYTGWQDYKDSAERSLAKYALKMQRILDQHGIRSEGEVVAGLVNRVSDINKSRKEKDNVEELVAKQYQHLVKSTRQHFFESVDAACKDRGMSTDVERKVVLLQMISAWYMVTYTSGGEESGKQRSCSFPWALADALLELVKALSSQNAKVPQKMPENFLVSKINMAFAKDTEVEAKEAESATQRSAENLAFEVVTKWALKDELLKSPKSKHSSICEPCLSCIFKESVKGISKGQQQKEVMNGHAMEAAGDVPCDSESFTVGDLVLEFLKHLCGTKVHFPRCDQCKWSSSMTHTITMAAVRTYSLLAITRDLCHLGLSCDPKLHEPFQIVQEGNPIRIQVKHPEFMELLRHSPEEVEELLRDWSGVQEVHIRGETSHSGHYLLVSAMGRDWQRWFLQELVLQPWLGKAVEKKDLEPFLGE</sequence>
<dbReference type="EMBL" id="JARKHS020015133">
    <property type="protein sequence ID" value="KAK8774711.1"/>
    <property type="molecule type" value="Genomic_DNA"/>
</dbReference>
<comment type="catalytic activity">
    <reaction evidence="7 8">
        <text>RNA(n) + a ribonucleoside 5'-triphosphate = RNA(n+1) + diphosphate</text>
        <dbReference type="Rhea" id="RHEA:21248"/>
        <dbReference type="Rhea" id="RHEA-COMP:14527"/>
        <dbReference type="Rhea" id="RHEA-COMP:17342"/>
        <dbReference type="ChEBI" id="CHEBI:33019"/>
        <dbReference type="ChEBI" id="CHEBI:61557"/>
        <dbReference type="ChEBI" id="CHEBI:140395"/>
        <dbReference type="EC" id="2.7.7.48"/>
    </reaction>
</comment>
<evidence type="ECO:0000256" key="3">
    <source>
        <dbReference type="ARBA" id="ARBA00022679"/>
    </source>
</evidence>
<name>A0AAQ4EJB0_AMBAM</name>
<reference evidence="12 13" key="1">
    <citation type="journal article" date="2023" name="Arcadia Sci">
        <title>De novo assembly of a long-read Amblyomma americanum tick genome.</title>
        <authorList>
            <person name="Chou S."/>
            <person name="Poskanzer K.E."/>
            <person name="Rollins M."/>
            <person name="Thuy-Boun P.S."/>
        </authorList>
    </citation>
    <scope>NUCLEOTIDE SEQUENCE [LARGE SCALE GENOMIC DNA]</scope>
    <source>
        <strain evidence="12">F_SG_1</strain>
        <tissue evidence="12">Salivary glands</tissue>
    </source>
</reference>
<evidence type="ECO:0000256" key="1">
    <source>
        <dbReference type="ARBA" id="ARBA00005762"/>
    </source>
</evidence>
<comment type="similarity">
    <text evidence="1 8">Belongs to the RdRP family.</text>
</comment>
<feature type="domain" description="RDRP core" evidence="9">
    <location>
        <begin position="434"/>
        <end position="994"/>
    </location>
</feature>
<evidence type="ECO:0000256" key="8">
    <source>
        <dbReference type="RuleBase" id="RU363098"/>
    </source>
</evidence>
<evidence type="ECO:0000256" key="6">
    <source>
        <dbReference type="ARBA" id="ARBA00023158"/>
    </source>
</evidence>
<evidence type="ECO:0000259" key="10">
    <source>
        <dbReference type="Pfam" id="PF25359"/>
    </source>
</evidence>
<gene>
    <name evidence="12" type="ORF">V5799_010757</name>
</gene>
<keyword evidence="6" id="KW-0943">RNA-mediated gene silencing</keyword>